<evidence type="ECO:0000256" key="2">
    <source>
        <dbReference type="ARBA" id="ARBA00022741"/>
    </source>
</evidence>
<comment type="similarity">
    <text evidence="1">Belongs to the heat shock protein 70 family.</text>
</comment>
<keyword evidence="3" id="KW-0067">ATP-binding</keyword>
<name>A0A3Q2Q7M1_FUNHE</name>
<evidence type="ECO:0000313" key="5">
    <source>
        <dbReference type="Proteomes" id="UP000265000"/>
    </source>
</evidence>
<evidence type="ECO:0000313" key="4">
    <source>
        <dbReference type="Ensembl" id="ENSFHEP00000022606.1"/>
    </source>
</evidence>
<dbReference type="Proteomes" id="UP000265000">
    <property type="component" value="Unplaced"/>
</dbReference>
<dbReference type="GO" id="GO:0005524">
    <property type="term" value="F:ATP binding"/>
    <property type="evidence" value="ECO:0007669"/>
    <property type="project" value="UniProtKB-KW"/>
</dbReference>
<accession>A0A3Q2Q7M1</accession>
<keyword evidence="5" id="KW-1185">Reference proteome</keyword>
<sequence>MGDSFIIAIDFGTAYSGYAFSITSRGEEIDPYVKVWGEEVGLETPKTPSCILFDQQEDFISFGYEAKEDYLSKKGQEARDKLFFDCFKMALYGKEINRDLMIKAANGKSMKALKVFTEALRFLKYDALETINSTARGKKFLPTDFTWVLTVPAIWDPSAKQFMREAATEAGIVTAGNEDKLVIALEPEAASVWCKKLPAEGFITQNISNNSLDKSPGTQYIVVDCGGGTIDITVHEVLEGGTLKELHKASGNDLGGQNVDRKFKQFLREIFCDGIWDKYEENYPGEVQKIMYDFTLFKKGDKDIEITCSLNLGRIAQAKKDIEQFLVGVDGASWDEGSIRISKEKLRSFFAESLQGIIHSLNNILKRHHRIEYILLVGGYADSQILQRRITEAYIGECKVLCPFRPQEAILKGAVEFGRNPAVVTTRKSAFTYGIAVANRFDESKHRAEKKYTNKDGEWCHDIFMSLVKIAEDVGWNQIKNFSLYPTNSDQTTRNYTFYCTRSKCPKYVDEEGIEKIGSFSIDSPNTARGLDREVILNIKFGFTEMKATATDIDSGSTKSIKLDFMRR</sequence>
<dbReference type="STRING" id="8078.ENSFHEP00000022606"/>
<dbReference type="Gene3D" id="3.30.420.40">
    <property type="match status" value="2"/>
</dbReference>
<dbReference type="AlphaFoldDB" id="A0A3Q2Q7M1"/>
<evidence type="ECO:0000256" key="1">
    <source>
        <dbReference type="ARBA" id="ARBA00007381"/>
    </source>
</evidence>
<proteinExistence type="inferred from homology"/>
<evidence type="ECO:0000256" key="3">
    <source>
        <dbReference type="ARBA" id="ARBA00022840"/>
    </source>
</evidence>
<protein>
    <submittedName>
        <fullName evidence="4">Heat shock 70 kDa protein 12B-like</fullName>
    </submittedName>
</protein>
<dbReference type="GO" id="GO:0140662">
    <property type="term" value="F:ATP-dependent protein folding chaperone"/>
    <property type="evidence" value="ECO:0007669"/>
    <property type="project" value="InterPro"/>
</dbReference>
<dbReference type="SUPFAM" id="SSF53067">
    <property type="entry name" value="Actin-like ATPase domain"/>
    <property type="match status" value="2"/>
</dbReference>
<reference evidence="4" key="2">
    <citation type="submission" date="2025-09" db="UniProtKB">
        <authorList>
            <consortium name="Ensembl"/>
        </authorList>
    </citation>
    <scope>IDENTIFICATION</scope>
</reference>
<organism evidence="4 5">
    <name type="scientific">Fundulus heteroclitus</name>
    <name type="common">Killifish</name>
    <name type="synonym">Mummichog</name>
    <dbReference type="NCBI Taxonomy" id="8078"/>
    <lineage>
        <taxon>Eukaryota</taxon>
        <taxon>Metazoa</taxon>
        <taxon>Chordata</taxon>
        <taxon>Craniata</taxon>
        <taxon>Vertebrata</taxon>
        <taxon>Euteleostomi</taxon>
        <taxon>Actinopterygii</taxon>
        <taxon>Neopterygii</taxon>
        <taxon>Teleostei</taxon>
        <taxon>Neoteleostei</taxon>
        <taxon>Acanthomorphata</taxon>
        <taxon>Ovalentaria</taxon>
        <taxon>Atherinomorphae</taxon>
        <taxon>Cyprinodontiformes</taxon>
        <taxon>Fundulidae</taxon>
        <taxon>Fundulus</taxon>
    </lineage>
</organism>
<dbReference type="GeneTree" id="ENSGT00940000154551"/>
<dbReference type="PANTHER" id="PTHR14187">
    <property type="entry name" value="ALPHA KINASE/ELONGATION FACTOR 2 KINASE"/>
    <property type="match status" value="1"/>
</dbReference>
<keyword evidence="2" id="KW-0547">Nucleotide-binding</keyword>
<dbReference type="PANTHER" id="PTHR14187:SF5">
    <property type="entry name" value="HEAT SHOCK 70 KDA PROTEIN 12A"/>
    <property type="match status" value="1"/>
</dbReference>
<dbReference type="CDD" id="cd10229">
    <property type="entry name" value="ASKHA_NBD_HSP70_HSPA12"/>
    <property type="match status" value="1"/>
</dbReference>
<dbReference type="Pfam" id="PF00012">
    <property type="entry name" value="HSP70"/>
    <property type="match status" value="1"/>
</dbReference>
<dbReference type="InterPro" id="IPR043129">
    <property type="entry name" value="ATPase_NBD"/>
</dbReference>
<reference evidence="4" key="1">
    <citation type="submission" date="2025-08" db="UniProtKB">
        <authorList>
            <consortium name="Ensembl"/>
        </authorList>
    </citation>
    <scope>IDENTIFICATION</scope>
</reference>
<dbReference type="InterPro" id="IPR013126">
    <property type="entry name" value="Hsp_70_fam"/>
</dbReference>
<dbReference type="Ensembl" id="ENSFHET00000012464.1">
    <property type="protein sequence ID" value="ENSFHEP00000022606.1"/>
    <property type="gene ID" value="ENSFHEG00000003087.1"/>
</dbReference>